<accession>A0A7V2B149</accession>
<dbReference type="Pfam" id="PF00480">
    <property type="entry name" value="ROK"/>
    <property type="match status" value="1"/>
</dbReference>
<comment type="caution">
    <text evidence="2">The sequence shown here is derived from an EMBL/GenBank/DDBJ whole genome shotgun (WGS) entry which is preliminary data.</text>
</comment>
<organism evidence="2">
    <name type="scientific">Rhodothermus marinus</name>
    <name type="common">Rhodothermus obamensis</name>
    <dbReference type="NCBI Taxonomy" id="29549"/>
    <lineage>
        <taxon>Bacteria</taxon>
        <taxon>Pseudomonadati</taxon>
        <taxon>Rhodothermota</taxon>
        <taxon>Rhodothermia</taxon>
        <taxon>Rhodothermales</taxon>
        <taxon>Rhodothermaceae</taxon>
        <taxon>Rhodothermus</taxon>
    </lineage>
</organism>
<comment type="similarity">
    <text evidence="1">Belongs to the ROK (NagC/XylR) family.</text>
</comment>
<dbReference type="PANTHER" id="PTHR18964">
    <property type="entry name" value="ROK (REPRESSOR, ORF, KINASE) FAMILY"/>
    <property type="match status" value="1"/>
</dbReference>
<proteinExistence type="inferred from homology"/>
<sequence>MPAPSAYAVGIDLGGTLIKAALVERGVGIQHELSRPTEAEEGPAHVIRRMAEMIQALIDRAPNRQIAGIGIGAPGAVNWERTCVVYPPNLPGWGIVDLRQALQETLQCSLPVFVENDANLAGLGSAHYGAGRPFDSFIMVTLGTGVGGAIIYRNRIFRGTTGGAGEIGHMSIDYEGPLDRYGIAGAVEAYVGQRFLSHYARYRLLTRRDSLVHQMAGEDLRDLNPRMLYEAAKAGDEAAREVLAWAGHKLGCVLASAVNLLDIHKIVVGGGVSAADAFILEPARRTLRQYVMPAWRDRVEIVRETLGNEVGVLGAAHLVFQLLEAPDLD</sequence>
<reference evidence="2" key="1">
    <citation type="journal article" date="2020" name="mSystems">
        <title>Genome- and Community-Level Interaction Insights into Carbon Utilization and Element Cycling Functions of Hydrothermarchaeota in Hydrothermal Sediment.</title>
        <authorList>
            <person name="Zhou Z."/>
            <person name="Liu Y."/>
            <person name="Xu W."/>
            <person name="Pan J."/>
            <person name="Luo Z.H."/>
            <person name="Li M."/>
        </authorList>
    </citation>
    <scope>NUCLEOTIDE SEQUENCE [LARGE SCALE GENOMIC DNA]</scope>
    <source>
        <strain evidence="2">SpSt-143</strain>
    </source>
</reference>
<evidence type="ECO:0000256" key="1">
    <source>
        <dbReference type="ARBA" id="ARBA00006479"/>
    </source>
</evidence>
<evidence type="ECO:0000313" key="2">
    <source>
        <dbReference type="EMBL" id="HER96358.1"/>
    </source>
</evidence>
<name>A0A7V2B149_RHOMR</name>
<dbReference type="InterPro" id="IPR000600">
    <property type="entry name" value="ROK"/>
</dbReference>
<dbReference type="EMBL" id="DSGB01000005">
    <property type="protein sequence ID" value="HER96358.1"/>
    <property type="molecule type" value="Genomic_DNA"/>
</dbReference>
<dbReference type="PANTHER" id="PTHR18964:SF149">
    <property type="entry name" value="BIFUNCTIONAL UDP-N-ACETYLGLUCOSAMINE 2-EPIMERASE_N-ACETYLMANNOSAMINE KINASE"/>
    <property type="match status" value="1"/>
</dbReference>
<protein>
    <submittedName>
        <fullName evidence="2">ROK family protein</fullName>
    </submittedName>
</protein>
<dbReference type="PROSITE" id="PS01125">
    <property type="entry name" value="ROK"/>
    <property type="match status" value="1"/>
</dbReference>
<dbReference type="InterPro" id="IPR049874">
    <property type="entry name" value="ROK_cs"/>
</dbReference>
<dbReference type="InterPro" id="IPR043129">
    <property type="entry name" value="ATPase_NBD"/>
</dbReference>
<dbReference type="SUPFAM" id="SSF53067">
    <property type="entry name" value="Actin-like ATPase domain"/>
    <property type="match status" value="1"/>
</dbReference>
<gene>
    <name evidence="2" type="ORF">ENO59_07555</name>
</gene>
<dbReference type="AlphaFoldDB" id="A0A7V2B149"/>
<dbReference type="Gene3D" id="3.30.420.40">
    <property type="match status" value="2"/>
</dbReference>